<protein>
    <submittedName>
        <fullName evidence="2">Uncharacterized protein</fullName>
    </submittedName>
</protein>
<proteinExistence type="predicted"/>
<evidence type="ECO:0000313" key="2">
    <source>
        <dbReference type="EMBL" id="GAA3160198.1"/>
    </source>
</evidence>
<accession>A0ABP6NWR4</accession>
<dbReference type="EMBL" id="BAAAUT010000065">
    <property type="protein sequence ID" value="GAA3160198.1"/>
    <property type="molecule type" value="Genomic_DNA"/>
</dbReference>
<sequence length="87" mass="9266">MTAGPHYPTSGGSGGEGRRQGEEPISTRPPEQGEEQDVPQGGRPGKGPIGHPYGGRKDVPEDSEGLPGEWESHEVREQPRQRPSGTV</sequence>
<evidence type="ECO:0000256" key="1">
    <source>
        <dbReference type="SAM" id="MobiDB-lite"/>
    </source>
</evidence>
<name>A0ABP6NWR4_9ACTN</name>
<reference evidence="3" key="1">
    <citation type="journal article" date="2019" name="Int. J. Syst. Evol. Microbiol.">
        <title>The Global Catalogue of Microorganisms (GCM) 10K type strain sequencing project: providing services to taxonomists for standard genome sequencing and annotation.</title>
        <authorList>
            <consortium name="The Broad Institute Genomics Platform"/>
            <consortium name="The Broad Institute Genome Sequencing Center for Infectious Disease"/>
            <person name="Wu L."/>
            <person name="Ma J."/>
        </authorList>
    </citation>
    <scope>NUCLEOTIDE SEQUENCE [LARGE SCALE GENOMIC DNA]</scope>
    <source>
        <strain evidence="3">JCM 9373</strain>
    </source>
</reference>
<dbReference type="RefSeq" id="WP_344865189.1">
    <property type="nucleotide sequence ID" value="NZ_BAAAUT010000065.1"/>
</dbReference>
<keyword evidence="3" id="KW-1185">Reference proteome</keyword>
<gene>
    <name evidence="2" type="ORF">GCM10010466_58820</name>
</gene>
<evidence type="ECO:0000313" key="3">
    <source>
        <dbReference type="Proteomes" id="UP001500320"/>
    </source>
</evidence>
<organism evidence="2 3">
    <name type="scientific">Planomonospora alba</name>
    <dbReference type="NCBI Taxonomy" id="161354"/>
    <lineage>
        <taxon>Bacteria</taxon>
        <taxon>Bacillati</taxon>
        <taxon>Actinomycetota</taxon>
        <taxon>Actinomycetes</taxon>
        <taxon>Streptosporangiales</taxon>
        <taxon>Streptosporangiaceae</taxon>
        <taxon>Planomonospora</taxon>
    </lineage>
</organism>
<comment type="caution">
    <text evidence="2">The sequence shown here is derived from an EMBL/GenBank/DDBJ whole genome shotgun (WGS) entry which is preliminary data.</text>
</comment>
<feature type="compositionally biased region" description="Basic and acidic residues" evidence="1">
    <location>
        <begin position="70"/>
        <end position="80"/>
    </location>
</feature>
<dbReference type="Proteomes" id="UP001500320">
    <property type="component" value="Unassembled WGS sequence"/>
</dbReference>
<feature type="region of interest" description="Disordered" evidence="1">
    <location>
        <begin position="1"/>
        <end position="87"/>
    </location>
</feature>